<dbReference type="InterPro" id="IPR000182">
    <property type="entry name" value="GNAT_dom"/>
</dbReference>
<evidence type="ECO:0000313" key="2">
    <source>
        <dbReference type="EMBL" id="CAF9928543.1"/>
    </source>
</evidence>
<protein>
    <recommendedName>
        <fullName evidence="1">N-acetyltransferase domain-containing protein</fullName>
    </recommendedName>
</protein>
<dbReference type="Proteomes" id="UP000664521">
    <property type="component" value="Unassembled WGS sequence"/>
</dbReference>
<sequence length="209" mass="23138">MELTAAVVFLSVEKERSPIGPKGLFTFCSISPANTLRHEAHLQREASARKSTTVMGTKIFQTYAAHEVTDTMLEDAAKLFSDHYGTWGEKAASAMGPFAKAGKTSVNIMARACPSKSSSGNRVKLNAKRLRKEYLSGEAEYVYTRAIVDGVLAGNAFGCRYTAHDKNVCWVTQLVVHSKYRRRRLATSLLQELRKDTDNIWLMSSQPAS</sequence>
<dbReference type="OrthoDB" id="2019666at2759"/>
<comment type="caution">
    <text evidence="2">The sequence shown here is derived from an EMBL/GenBank/DDBJ whole genome shotgun (WGS) entry which is preliminary data.</text>
</comment>
<feature type="domain" description="N-acetyltransferase" evidence="1">
    <location>
        <begin position="131"/>
        <end position="194"/>
    </location>
</feature>
<evidence type="ECO:0000259" key="1">
    <source>
        <dbReference type="Pfam" id="PF00583"/>
    </source>
</evidence>
<dbReference type="Pfam" id="PF00583">
    <property type="entry name" value="Acetyltransf_1"/>
    <property type="match status" value="1"/>
</dbReference>
<dbReference type="SUPFAM" id="SSF55729">
    <property type="entry name" value="Acyl-CoA N-acyltransferases (Nat)"/>
    <property type="match status" value="1"/>
</dbReference>
<name>A0A8H3FVJ3_9LECA</name>
<proteinExistence type="predicted"/>
<organism evidence="2 3">
    <name type="scientific">Heterodermia speciosa</name>
    <dbReference type="NCBI Taxonomy" id="116794"/>
    <lineage>
        <taxon>Eukaryota</taxon>
        <taxon>Fungi</taxon>
        <taxon>Dikarya</taxon>
        <taxon>Ascomycota</taxon>
        <taxon>Pezizomycotina</taxon>
        <taxon>Lecanoromycetes</taxon>
        <taxon>OSLEUM clade</taxon>
        <taxon>Lecanoromycetidae</taxon>
        <taxon>Caliciales</taxon>
        <taxon>Physciaceae</taxon>
        <taxon>Heterodermia</taxon>
    </lineage>
</organism>
<dbReference type="InterPro" id="IPR016181">
    <property type="entry name" value="Acyl_CoA_acyltransferase"/>
</dbReference>
<evidence type="ECO:0000313" key="3">
    <source>
        <dbReference type="Proteomes" id="UP000664521"/>
    </source>
</evidence>
<reference evidence="2" key="1">
    <citation type="submission" date="2021-03" db="EMBL/GenBank/DDBJ databases">
        <authorList>
            <person name="Tagirdzhanova G."/>
        </authorList>
    </citation>
    <scope>NUCLEOTIDE SEQUENCE</scope>
</reference>
<dbReference type="GO" id="GO:0016747">
    <property type="term" value="F:acyltransferase activity, transferring groups other than amino-acyl groups"/>
    <property type="evidence" value="ECO:0007669"/>
    <property type="project" value="InterPro"/>
</dbReference>
<dbReference type="EMBL" id="CAJPDS010000048">
    <property type="protein sequence ID" value="CAF9928543.1"/>
    <property type="molecule type" value="Genomic_DNA"/>
</dbReference>
<keyword evidence="3" id="KW-1185">Reference proteome</keyword>
<dbReference type="AlphaFoldDB" id="A0A8H3FVJ3"/>
<gene>
    <name evidence="2" type="ORF">HETSPECPRED_006877</name>
</gene>
<dbReference type="CDD" id="cd04301">
    <property type="entry name" value="NAT_SF"/>
    <property type="match status" value="1"/>
</dbReference>
<accession>A0A8H3FVJ3</accession>
<dbReference type="Gene3D" id="3.40.630.30">
    <property type="match status" value="1"/>
</dbReference>